<dbReference type="Pfam" id="PF13505">
    <property type="entry name" value="OMP_b-brl"/>
    <property type="match status" value="1"/>
</dbReference>
<dbReference type="EMBL" id="BMZQ01000002">
    <property type="protein sequence ID" value="GHD19766.1"/>
    <property type="molecule type" value="Genomic_DNA"/>
</dbReference>
<evidence type="ECO:0000256" key="1">
    <source>
        <dbReference type="ARBA" id="ARBA00022729"/>
    </source>
</evidence>
<dbReference type="InterPro" id="IPR011250">
    <property type="entry name" value="OMP/PagP_B-barrel"/>
</dbReference>
<feature type="chain" id="PRO_5035213189" description="Outer membrane protein beta-barrel domain-containing protein" evidence="2">
    <location>
        <begin position="24"/>
        <end position="234"/>
    </location>
</feature>
<feature type="signal peptide" evidence="2">
    <location>
        <begin position="1"/>
        <end position="23"/>
    </location>
</feature>
<protein>
    <recommendedName>
        <fullName evidence="3">Outer membrane protein beta-barrel domain-containing protein</fullName>
    </recommendedName>
</protein>
<evidence type="ECO:0000259" key="3">
    <source>
        <dbReference type="Pfam" id="PF13505"/>
    </source>
</evidence>
<reference evidence="4" key="1">
    <citation type="journal article" date="2014" name="Int. J. Syst. Evol. Microbiol.">
        <title>Complete genome sequence of Corynebacterium casei LMG S-19264T (=DSM 44701T), isolated from a smear-ripened cheese.</title>
        <authorList>
            <consortium name="US DOE Joint Genome Institute (JGI-PGF)"/>
            <person name="Walter F."/>
            <person name="Albersmeier A."/>
            <person name="Kalinowski J."/>
            <person name="Ruckert C."/>
        </authorList>
    </citation>
    <scope>NUCLEOTIDE SEQUENCE</scope>
    <source>
        <strain evidence="4">KCTC 42249</strain>
    </source>
</reference>
<dbReference type="AlphaFoldDB" id="A0A8J3DYN2"/>
<feature type="domain" description="Outer membrane protein beta-barrel" evidence="3">
    <location>
        <begin position="12"/>
        <end position="231"/>
    </location>
</feature>
<dbReference type="Gene3D" id="2.40.160.20">
    <property type="match status" value="1"/>
</dbReference>
<organism evidence="4 5">
    <name type="scientific">Tianweitania populi</name>
    <dbReference type="NCBI Taxonomy" id="1607949"/>
    <lineage>
        <taxon>Bacteria</taxon>
        <taxon>Pseudomonadati</taxon>
        <taxon>Pseudomonadota</taxon>
        <taxon>Alphaproteobacteria</taxon>
        <taxon>Hyphomicrobiales</taxon>
        <taxon>Phyllobacteriaceae</taxon>
        <taxon>Tianweitania</taxon>
    </lineage>
</organism>
<dbReference type="InterPro" id="IPR027385">
    <property type="entry name" value="Beta-barrel_OMP"/>
</dbReference>
<dbReference type="Proteomes" id="UP000630142">
    <property type="component" value="Unassembled WGS sequence"/>
</dbReference>
<name>A0A8J3DYN2_9HYPH</name>
<reference evidence="4" key="2">
    <citation type="submission" date="2020-09" db="EMBL/GenBank/DDBJ databases">
        <authorList>
            <person name="Sun Q."/>
            <person name="Kim S."/>
        </authorList>
    </citation>
    <scope>NUCLEOTIDE SEQUENCE</scope>
    <source>
        <strain evidence="4">KCTC 42249</strain>
    </source>
</reference>
<dbReference type="RefSeq" id="WP_244641491.1">
    <property type="nucleotide sequence ID" value="NZ_BMZQ01000002.1"/>
</dbReference>
<keyword evidence="5" id="KW-1185">Reference proteome</keyword>
<accession>A0A8J3DYN2</accession>
<gene>
    <name evidence="4" type="ORF">GCM10016234_31830</name>
</gene>
<keyword evidence="1 2" id="KW-0732">Signal</keyword>
<dbReference type="SUPFAM" id="SSF56925">
    <property type="entry name" value="OMPA-like"/>
    <property type="match status" value="1"/>
</dbReference>
<evidence type="ECO:0000313" key="5">
    <source>
        <dbReference type="Proteomes" id="UP000630142"/>
    </source>
</evidence>
<comment type="caution">
    <text evidence="4">The sequence shown here is derived from an EMBL/GenBank/DDBJ whole genome shotgun (WGS) entry which is preliminary data.</text>
</comment>
<evidence type="ECO:0000256" key="2">
    <source>
        <dbReference type="SAM" id="SignalP"/>
    </source>
</evidence>
<proteinExistence type="predicted"/>
<evidence type="ECO:0000313" key="4">
    <source>
        <dbReference type="EMBL" id="GHD19766.1"/>
    </source>
</evidence>
<sequence>MQSGLRLFLPAALAAALVTPSQAADYDPPIIIDDAPEVVPVEVGSGWYLRGDVGYTISDGSDNGGGGAFDFDEDHTSVFGGGGIGYHFTDYFRADITGAFLQQEEARLDLGDLRGSIKSTMSYGMATGYVDLGTVVGITPYIGAGAGFIYSHNTNSGDVAFADFPGAYPDDDFAFAYTLNAGFAYRMTENLSLDVGYQYLNSPDAKYFSASSDGYVDEGFDMHQVKVGLRYDLW</sequence>